<feature type="region of interest" description="Disordered" evidence="1">
    <location>
        <begin position="1572"/>
        <end position="1624"/>
    </location>
</feature>
<feature type="transmembrane region" description="Helical" evidence="2">
    <location>
        <begin position="262"/>
        <end position="284"/>
    </location>
</feature>
<feature type="transmembrane region" description="Helical" evidence="2">
    <location>
        <begin position="551"/>
        <end position="572"/>
    </location>
</feature>
<feature type="compositionally biased region" description="Polar residues" evidence="1">
    <location>
        <begin position="1750"/>
        <end position="1759"/>
    </location>
</feature>
<dbReference type="OrthoDB" id="273843at2759"/>
<feature type="compositionally biased region" description="Polar residues" evidence="1">
    <location>
        <begin position="803"/>
        <end position="822"/>
    </location>
</feature>
<sequence>MFFDVVDLTMTYIQYIALLINLSSESLPSFFMGPLDIIQYALLDVYSGMKQEERYDNPLRVELPSWFPLDIRLQFVCAAVIAPLALSTIGLLFVYGKPVYLWFLCVLTTLFMFLFGFIVLANVDFFTAPGSSLPPKTTLGILSGVGLPCFALLLVVGLLCMGRARLRRLRNDAVELGRLIDEEQQRRQRQRITQQLVDRQGINLVAVAAERVHAKNREFNIAHLDIEDVLLQGGFVVLLLIGSLVLLGAISIPAIHDMQQSVVFRAFGGITLVICALATLWWAMSLFTKGRRFLYTCRAALDANALDIIVMVASFLYINVVTNFIYIVQCVPVTCAAGSRLSHAASLYPKSHDTEKAFATDRSSASPATWCLSCNFDQYAQRCPAAFQQSLCATSHQQPRLAYDPRVPCEGVDGFFLAGGVLILIFYVLFLPYLHFYVAQYGVRMLRDAYPLEQRYYKVFTPEELHLQKVLVSGNSAAFAYRAYKPQFRFYRLTFLLQKIILAVVGCVMQRGQDHNTAWVGMLFFVVVPLIALCCAVYLRPFSQPTEAIYFPALQAMVSVLGVVALVSWSLGRDAVPFAVWVTLLVALIGVPVISLVVGTVLSLRKERRWADLLEKQLVQEVTDACEQKTQSRRPSPLSKPCDVKAADMAEGAASSAEVGISAKDGLPPLYSQTRSPGSLEGHRDDGETRRWGPDDPSRSPLPPSSATTAGIVSVSPAEVAVPPQSGDPTSASLDPTPKCNSLSPAALTAGHPNPAIGKSPPPLVPPEPSRDLQRFSACGAPGIASSWSRMQTSDRTTPALFSTPAINHDTTSPPHASLRSTRSVDTRQELPALFNARTLLDSLKALCAIAVESMAAPFLLFRGCDQQQQQQQQLHHHSVGGHSGVISTAPGVDTPTECQVHQRCRSTITVAASSIQCLAPLLQPSGVTIAANPASGKACDSGSGATLDTSAGRVSKERSRQNSKGSSRLHQHRGSHGTNAVRTDAGRYPADRSHNRHPVSTPSGNSLPRQRGRGGTSSLRGYTLEVQVNPLSYGPSLQTLGNRTGTQPPPPSPLMRANTGALSPNSLPPPLLPATNEIPVPITPRHPHQVQLSPRHHRHPSRSSTSNGEGDGDNSHEAPPKQRHPQPETFQERSEGLSPPRCEGISTTDTTAGEYALEATEAFVPSLYFARRVRATWWFTNALLHLYSASWRKSSSLAVPRSDVPLPGQRTLVGEARAVTQPLQQQVLIPSCSPPVDSAATDGVGTLRSAPSPIERIRTHSPDYKAAPNALQRIPTDPSRGGGLSRSPLRGGARVECDCNEPTSRRGAVLSFAKVCLRRQACPHDAVKSGLPRLCTAQELQQRRQEVTRKAFWANPTDAMFGVVDVPGSMTPWVLFCSVRLTSTSSASAARSADQRLQPPSSPRTMLSLQRQYYVQLMEQQHSAETPTNATDEVRERRYGSHTFPPPASQLDRCPLFSSGVDPSLPNNPVREAAHERQAVAMRCQQKCCKEMGFVPLDTDMHKAHVPDKRCGYSGVSGNLCVEGEQRAGLEGRLHWLEQWGPLLMELLHESAQDDNIAPAINWGRTCYNAGGSSRSRSTGSTSSSDTTGTNGSYSAPATKRSARATSSSGGTEQGQQRRPQGASRVWWTCLLPSNWLLASKEMVRRLTNGNDKVRHQRTPSRSPAMSDVVSREEGGRRHTPPSPRPLSVAGQQPSMLLSLIAGNIPPHTTMPASPLEAAPQNHATTAPLADIPYCTTSSHDNFFFPSHPSLSRESSVGSADGATERHQLGQRTAHTPQNYLLSNAATAPTTMTREPHPTTCSPLSQAAGPLPRPESECGSTPESQVHSSTPADPLIQQYRCLYLLRGRLKESYWEHRKQLTTVQSYIDYEINGAVRRVLTFLLMVIGVVATIALTLSFCGMLHVVDWTFISGVRRADANLRYELAGYDSWDSFTRNCCCTAATQTNAHYPYYALDVESWMCVNGVTKERLRRDGYDNAIKDGYAVRELCAMEFKNSCTLVVSRGKVTLEGCNASAVSEDAIVRW</sequence>
<feature type="region of interest" description="Disordered" evidence="1">
    <location>
        <begin position="935"/>
        <end position="1019"/>
    </location>
</feature>
<dbReference type="PANTHER" id="PTHR34993">
    <property type="entry name" value="TRANSMEMBRANE PROTEIN"/>
    <property type="match status" value="1"/>
</dbReference>
<feature type="region of interest" description="Disordered" evidence="1">
    <location>
        <begin position="1421"/>
        <end position="1453"/>
    </location>
</feature>
<dbReference type="Proteomes" id="UP000674318">
    <property type="component" value="Chromosome 10"/>
</dbReference>
<evidence type="ECO:0000256" key="2">
    <source>
        <dbReference type="SAM" id="Phobius"/>
    </source>
</evidence>
<dbReference type="GeneID" id="94293662"/>
<feature type="transmembrane region" description="Helical" evidence="2">
    <location>
        <begin position="101"/>
        <end position="121"/>
    </location>
</feature>
<keyword evidence="2" id="KW-0812">Transmembrane</keyword>
<feature type="compositionally biased region" description="Basic and acidic residues" evidence="1">
    <location>
        <begin position="681"/>
        <end position="698"/>
    </location>
</feature>
<feature type="compositionally biased region" description="Polar residues" evidence="1">
    <location>
        <begin position="1421"/>
        <end position="1432"/>
    </location>
</feature>
<feature type="compositionally biased region" description="Polar residues" evidence="1">
    <location>
        <begin position="999"/>
        <end position="1009"/>
    </location>
</feature>
<reference evidence="3 4" key="1">
    <citation type="submission" date="2021-02" db="EMBL/GenBank/DDBJ databases">
        <title>Porcisia hertigi Genome sequencing and assembly.</title>
        <authorList>
            <person name="Almutairi H."/>
            <person name="Gatherer D."/>
        </authorList>
    </citation>
    <scope>NUCLEOTIDE SEQUENCE [LARGE SCALE GENOMIC DNA]</scope>
    <source>
        <strain evidence="3 4">C119</strain>
    </source>
</reference>
<accession>A0A836IZA4</accession>
<feature type="transmembrane region" description="Helical" evidence="2">
    <location>
        <begin position="518"/>
        <end position="539"/>
    </location>
</feature>
<feature type="compositionally biased region" description="Polar residues" evidence="1">
    <location>
        <begin position="1791"/>
        <end position="1806"/>
    </location>
</feature>
<evidence type="ECO:0000256" key="1">
    <source>
        <dbReference type="SAM" id="MobiDB-lite"/>
    </source>
</evidence>
<feature type="region of interest" description="Disordered" evidence="1">
    <location>
        <begin position="1747"/>
        <end position="1767"/>
    </location>
</feature>
<feature type="transmembrane region" description="Helical" evidence="2">
    <location>
        <begin position="415"/>
        <end position="438"/>
    </location>
</feature>
<keyword evidence="4" id="KW-1185">Reference proteome</keyword>
<feature type="region of interest" description="Disordered" evidence="1">
    <location>
        <begin position="1650"/>
        <end position="1691"/>
    </location>
</feature>
<feature type="transmembrane region" description="Helical" evidence="2">
    <location>
        <begin position="235"/>
        <end position="256"/>
    </location>
</feature>
<organism evidence="3 4">
    <name type="scientific">Porcisia hertigi</name>
    <dbReference type="NCBI Taxonomy" id="2761500"/>
    <lineage>
        <taxon>Eukaryota</taxon>
        <taxon>Discoba</taxon>
        <taxon>Euglenozoa</taxon>
        <taxon>Kinetoplastea</taxon>
        <taxon>Metakinetoplastina</taxon>
        <taxon>Trypanosomatida</taxon>
        <taxon>Trypanosomatidae</taxon>
        <taxon>Leishmaniinae</taxon>
        <taxon>Porcisia</taxon>
    </lineage>
</organism>
<feature type="compositionally biased region" description="Polar residues" evidence="1">
    <location>
        <begin position="1819"/>
        <end position="1831"/>
    </location>
</feature>
<feature type="transmembrane region" description="Helical" evidence="2">
    <location>
        <begin position="305"/>
        <end position="326"/>
    </location>
</feature>
<feature type="transmembrane region" description="Helical" evidence="2">
    <location>
        <begin position="578"/>
        <end position="604"/>
    </location>
</feature>
<feature type="transmembrane region" description="Helical" evidence="2">
    <location>
        <begin position="1882"/>
        <end position="1906"/>
    </location>
</feature>
<feature type="transmembrane region" description="Helical" evidence="2">
    <location>
        <begin position="141"/>
        <end position="161"/>
    </location>
</feature>
<dbReference type="KEGG" id="phet:94293662"/>
<dbReference type="PANTHER" id="PTHR34993:SF1">
    <property type="entry name" value="TRANSMEMBRANE PROTEIN"/>
    <property type="match status" value="1"/>
</dbReference>
<proteinExistence type="predicted"/>
<comment type="caution">
    <text evidence="3">The sequence shown here is derived from an EMBL/GenBank/DDBJ whole genome shotgun (WGS) entry which is preliminary data.</text>
</comment>
<dbReference type="RefSeq" id="XP_067759066.1">
    <property type="nucleotide sequence ID" value="XM_067903585.1"/>
</dbReference>
<gene>
    <name evidence="3" type="ORF">JKF63_07653</name>
</gene>
<feature type="compositionally biased region" description="Polar residues" evidence="1">
    <location>
        <begin position="1036"/>
        <end position="1047"/>
    </location>
</feature>
<feature type="region of interest" description="Disordered" evidence="1">
    <location>
        <begin position="1791"/>
        <end position="1831"/>
    </location>
</feature>
<keyword evidence="2" id="KW-0472">Membrane</keyword>
<feature type="compositionally biased region" description="Low complexity" evidence="1">
    <location>
        <begin position="1572"/>
        <end position="1596"/>
    </location>
</feature>
<keyword evidence="2" id="KW-1133">Transmembrane helix</keyword>
<feature type="region of interest" description="Disordered" evidence="1">
    <location>
        <begin position="1034"/>
        <end position="1148"/>
    </location>
</feature>
<feature type="compositionally biased region" description="Polar residues" evidence="1">
    <location>
        <begin position="727"/>
        <end position="744"/>
    </location>
</feature>
<evidence type="ECO:0000313" key="4">
    <source>
        <dbReference type="Proteomes" id="UP000674318"/>
    </source>
</evidence>
<evidence type="ECO:0000313" key="3">
    <source>
        <dbReference type="EMBL" id="KAG5510325.1"/>
    </source>
</evidence>
<name>A0A836IZA4_9TRYP</name>
<feature type="transmembrane region" description="Helical" evidence="2">
    <location>
        <begin position="73"/>
        <end position="94"/>
    </location>
</feature>
<feature type="region of interest" description="Disordered" evidence="1">
    <location>
        <begin position="1272"/>
        <end position="1294"/>
    </location>
</feature>
<protein>
    <submittedName>
        <fullName evidence="3">Uncharacterized protein</fullName>
    </submittedName>
</protein>
<dbReference type="EMBL" id="JAFJZO010000010">
    <property type="protein sequence ID" value="KAG5510325.1"/>
    <property type="molecule type" value="Genomic_DNA"/>
</dbReference>
<feature type="region of interest" description="Disordered" evidence="1">
    <location>
        <begin position="803"/>
        <end position="824"/>
    </location>
</feature>
<feature type="region of interest" description="Disordered" evidence="1">
    <location>
        <begin position="657"/>
        <end position="771"/>
    </location>
</feature>
<feature type="compositionally biased region" description="Low complexity" evidence="1">
    <location>
        <begin position="713"/>
        <end position="724"/>
    </location>
</feature>